<evidence type="ECO:0000313" key="6">
    <source>
        <dbReference type="Proteomes" id="UP001329430"/>
    </source>
</evidence>
<evidence type="ECO:0000256" key="4">
    <source>
        <dbReference type="SAM" id="SignalP"/>
    </source>
</evidence>
<dbReference type="GO" id="GO:0005886">
    <property type="term" value="C:plasma membrane"/>
    <property type="evidence" value="ECO:0007669"/>
    <property type="project" value="TreeGrafter"/>
</dbReference>
<feature type="active site" description="Nucleophile" evidence="2">
    <location>
        <position position="368"/>
    </location>
</feature>
<gene>
    <name evidence="5" type="ORF">RI129_010159</name>
</gene>
<feature type="binding site" evidence="3">
    <location>
        <position position="461"/>
    </location>
    <ligand>
        <name>L-glutamate</name>
        <dbReference type="ChEBI" id="CHEBI:29985"/>
    </ligand>
</feature>
<name>A0AAN7ZFJ7_9COLE</name>
<dbReference type="PANTHER" id="PTHR11686:SF72">
    <property type="entry name" value="GAMMA-GLUTAMYL TRANSPEPTIDASE, ISOFORM A"/>
    <property type="match status" value="1"/>
</dbReference>
<dbReference type="GO" id="GO:0036374">
    <property type="term" value="F:glutathione hydrolase activity"/>
    <property type="evidence" value="ECO:0007669"/>
    <property type="project" value="InterPro"/>
</dbReference>
<evidence type="ECO:0000256" key="2">
    <source>
        <dbReference type="PIRSR" id="PIRSR600101-1"/>
    </source>
</evidence>
<dbReference type="InterPro" id="IPR000101">
    <property type="entry name" value="GGT_peptidase"/>
</dbReference>
<dbReference type="Pfam" id="PF01019">
    <property type="entry name" value="G_glu_transpept"/>
    <property type="match status" value="1"/>
</dbReference>
<accession>A0AAN7ZFJ7</accession>
<feature type="signal peptide" evidence="4">
    <location>
        <begin position="1"/>
        <end position="19"/>
    </location>
</feature>
<dbReference type="Gene3D" id="3.60.20.40">
    <property type="match status" value="1"/>
</dbReference>
<feature type="chain" id="PRO_5043002785" evidence="4">
    <location>
        <begin position="20"/>
        <end position="557"/>
    </location>
</feature>
<reference evidence="5 6" key="1">
    <citation type="journal article" date="2024" name="Insects">
        <title>An Improved Chromosome-Level Genome Assembly of the Firefly Pyrocoelia pectoralis.</title>
        <authorList>
            <person name="Fu X."/>
            <person name="Meyer-Rochow V.B."/>
            <person name="Ballantyne L."/>
            <person name="Zhu X."/>
        </authorList>
    </citation>
    <scope>NUCLEOTIDE SEQUENCE [LARGE SCALE GENOMIC DNA]</scope>
    <source>
        <strain evidence="5">XCY_ONT2</strain>
    </source>
</reference>
<dbReference type="AlphaFoldDB" id="A0AAN7ZFJ7"/>
<dbReference type="SUPFAM" id="SSF56235">
    <property type="entry name" value="N-terminal nucleophile aminohydrolases (Ntn hydrolases)"/>
    <property type="match status" value="1"/>
</dbReference>
<dbReference type="PRINTS" id="PR01210">
    <property type="entry name" value="GGTRANSPTASE"/>
</dbReference>
<evidence type="ECO:0000256" key="1">
    <source>
        <dbReference type="ARBA" id="ARBA00084097"/>
    </source>
</evidence>
<comment type="caution">
    <text evidence="5">The sequence shown here is derived from an EMBL/GenBank/DDBJ whole genome shotgun (WGS) entry which is preliminary data.</text>
</comment>
<dbReference type="InterPro" id="IPR029055">
    <property type="entry name" value="Ntn_hydrolases_N"/>
</dbReference>
<dbReference type="Gene3D" id="1.10.246.130">
    <property type="match status" value="1"/>
</dbReference>
<organism evidence="5 6">
    <name type="scientific">Pyrocoelia pectoralis</name>
    <dbReference type="NCBI Taxonomy" id="417401"/>
    <lineage>
        <taxon>Eukaryota</taxon>
        <taxon>Metazoa</taxon>
        <taxon>Ecdysozoa</taxon>
        <taxon>Arthropoda</taxon>
        <taxon>Hexapoda</taxon>
        <taxon>Insecta</taxon>
        <taxon>Pterygota</taxon>
        <taxon>Neoptera</taxon>
        <taxon>Endopterygota</taxon>
        <taxon>Coleoptera</taxon>
        <taxon>Polyphaga</taxon>
        <taxon>Elateriformia</taxon>
        <taxon>Elateroidea</taxon>
        <taxon>Lampyridae</taxon>
        <taxon>Lampyrinae</taxon>
        <taxon>Pyrocoelia</taxon>
    </lineage>
</organism>
<feature type="binding site" evidence="3">
    <location>
        <begin position="386"/>
        <end position="388"/>
    </location>
    <ligand>
        <name>L-glutamate</name>
        <dbReference type="ChEBI" id="CHEBI:29985"/>
    </ligand>
</feature>
<evidence type="ECO:0000313" key="5">
    <source>
        <dbReference type="EMBL" id="KAK5641612.1"/>
    </source>
</evidence>
<dbReference type="InterPro" id="IPR043138">
    <property type="entry name" value="GGT_lsub"/>
</dbReference>
<proteinExistence type="predicted"/>
<keyword evidence="1" id="KW-1199">Hemostasis impairing toxin</keyword>
<keyword evidence="1" id="KW-1202">Platelet aggregation activating toxin</keyword>
<dbReference type="FunFam" id="1.10.246.130:FF:000001">
    <property type="entry name" value="Gamma-glutamyltransferase 5 isoform 1"/>
    <property type="match status" value="1"/>
</dbReference>
<dbReference type="Proteomes" id="UP001329430">
    <property type="component" value="Chromosome 7"/>
</dbReference>
<dbReference type="PANTHER" id="PTHR11686">
    <property type="entry name" value="GAMMA GLUTAMYL TRANSPEPTIDASE"/>
    <property type="match status" value="1"/>
</dbReference>
<keyword evidence="6" id="KW-1185">Reference proteome</keyword>
<dbReference type="InterPro" id="IPR043137">
    <property type="entry name" value="GGT_ssub_C"/>
</dbReference>
<dbReference type="GO" id="GO:0006751">
    <property type="term" value="P:glutathione catabolic process"/>
    <property type="evidence" value="ECO:0007669"/>
    <property type="project" value="InterPro"/>
</dbReference>
<evidence type="ECO:0000256" key="3">
    <source>
        <dbReference type="PIRSR" id="PIRSR600101-2"/>
    </source>
</evidence>
<dbReference type="EMBL" id="JAVRBK010000007">
    <property type="protein sequence ID" value="KAK5641612.1"/>
    <property type="molecule type" value="Genomic_DNA"/>
</dbReference>
<keyword evidence="4" id="KW-0732">Signal</keyword>
<feature type="binding site" evidence="3">
    <location>
        <position position="94"/>
    </location>
    <ligand>
        <name>L-glutamate</name>
        <dbReference type="ChEBI" id="CHEBI:29985"/>
    </ligand>
</feature>
<dbReference type="FunFam" id="3.60.20.40:FF:000001">
    <property type="entry name" value="Gamma-glutamyltranspeptidase 1"/>
    <property type="match status" value="1"/>
</dbReference>
<protein>
    <submittedName>
        <fullName evidence="5">Uncharacterized protein</fullName>
    </submittedName>
</protein>
<sequence>MSLSLWLLPAFLIFPDGFALRECTFPCGGVVSNGPHCAKAGRDLLAQGGSAVDAAIGTLLCEGIAVPHCMGVGGGFLMTIYDRRTKTVQTLNAREAAPGAATVNMFGGSAELASKGGLSVAVPGEIRGYWAAHQRYGKLPWAELFKPAIKFAKYGYEVTPFLARVFESEEQQLQNDEGLREIFINPKNNKPYTVGEFVRNEKLARTLEIIAEQGESALYDGILTKEFVGDIKKFGGIITEADMRSYRPLWGAPLTASLPNQHTLYSVAPPGSGAILIFILNILNGFLDMDKVDTVHNWHRIIEAFKFAYGRRTELGDPKFVPSVESLVRNITSKESAALIRSQISDDLTYEDATHYGAKVQQVNVYGTANMCILAPNGDAVAVTSTINQNFGAGRVSPSTGIILNDEMDDFSAPDVTNFYGMPPCVSNFISPGKRPVSSMCPSIVLDKRGEVALVVGSAGGTKITLTNALAVLRTMFFKESIPKALAAKRLLHQLFPMHVMAEPGFSEDILEGLAKLGHHIKPTIPDGFSAVTAIGKRNGIVKGSFDPRRGGQVALI</sequence>
<keyword evidence="1" id="KW-0800">Toxin</keyword>
<feature type="binding site" evidence="3">
    <location>
        <begin position="438"/>
        <end position="439"/>
    </location>
    <ligand>
        <name>L-glutamate</name>
        <dbReference type="ChEBI" id="CHEBI:29985"/>
    </ligand>
</feature>
<feature type="binding site" evidence="3">
    <location>
        <position position="410"/>
    </location>
    <ligand>
        <name>L-glutamate</name>
        <dbReference type="ChEBI" id="CHEBI:29985"/>
    </ligand>
</feature>